<dbReference type="EMBL" id="JACIJF010000008">
    <property type="protein sequence ID" value="MBB5711618.1"/>
    <property type="molecule type" value="Genomic_DNA"/>
</dbReference>
<dbReference type="PROSITE" id="PS00092">
    <property type="entry name" value="N6_MTASE"/>
    <property type="match status" value="1"/>
</dbReference>
<sequence>MKRVENLPPAFKRYSKMLGVLDFAVFDDAGGTEQEILTAIPHAIRHAGTFSEAKLRALGCKPIRERAFFGDWYDLESGMLLKVGSYKLADGSELHNPKLKKLDGVKFMSGAAACPEAGVGGQFAYAFSNPPYGLKGKPSEVQSVFDDIRDFILPATQQSAIRDWTSPNLPDVSDYFAPGMEWWGVFLFSVHIPEIQRLTIIAGSTTD</sequence>
<dbReference type="GO" id="GO:0003676">
    <property type="term" value="F:nucleic acid binding"/>
    <property type="evidence" value="ECO:0007669"/>
    <property type="project" value="InterPro"/>
</dbReference>
<gene>
    <name evidence="1" type="ORF">FHT02_002864</name>
</gene>
<dbReference type="GO" id="GO:0032259">
    <property type="term" value="P:methylation"/>
    <property type="evidence" value="ECO:0007669"/>
    <property type="project" value="InterPro"/>
</dbReference>
<comment type="caution">
    <text evidence="1">The sequence shown here is derived from an EMBL/GenBank/DDBJ whole genome shotgun (WGS) entry which is preliminary data.</text>
</comment>
<reference evidence="1 2" key="1">
    <citation type="submission" date="2020-08" db="EMBL/GenBank/DDBJ databases">
        <title>Genomic Encyclopedia of Type Strains, Phase IV (KMG-IV): sequencing the most valuable type-strain genomes for metagenomic binning, comparative biology and taxonomic classification.</title>
        <authorList>
            <person name="Goeker M."/>
        </authorList>
    </citation>
    <scope>NUCLEOTIDE SEQUENCE [LARGE SCALE GENOMIC DNA]</scope>
    <source>
        <strain evidence="1 2">DSM 26736</strain>
    </source>
</reference>
<dbReference type="InterPro" id="IPR002052">
    <property type="entry name" value="DNA_methylase_N6_adenine_CS"/>
</dbReference>
<organism evidence="1 2">
    <name type="scientific">Sphingomonas xinjiangensis</name>
    <dbReference type="NCBI Taxonomy" id="643568"/>
    <lineage>
        <taxon>Bacteria</taxon>
        <taxon>Pseudomonadati</taxon>
        <taxon>Pseudomonadota</taxon>
        <taxon>Alphaproteobacteria</taxon>
        <taxon>Sphingomonadales</taxon>
        <taxon>Sphingomonadaceae</taxon>
        <taxon>Sphingomonas</taxon>
    </lineage>
</organism>
<dbReference type="Proteomes" id="UP000527143">
    <property type="component" value="Unassembled WGS sequence"/>
</dbReference>
<protein>
    <submittedName>
        <fullName evidence="1">Uncharacterized protein</fullName>
    </submittedName>
</protein>
<keyword evidence="2" id="KW-1185">Reference proteome</keyword>
<proteinExistence type="predicted"/>
<evidence type="ECO:0000313" key="1">
    <source>
        <dbReference type="EMBL" id="MBB5711618.1"/>
    </source>
</evidence>
<accession>A0A840YKE6</accession>
<dbReference type="AlphaFoldDB" id="A0A840YKE6"/>
<dbReference type="RefSeq" id="WP_184088724.1">
    <property type="nucleotide sequence ID" value="NZ_JACIJF010000008.1"/>
</dbReference>
<name>A0A840YKE6_9SPHN</name>
<evidence type="ECO:0000313" key="2">
    <source>
        <dbReference type="Proteomes" id="UP000527143"/>
    </source>
</evidence>
<dbReference type="GO" id="GO:0008168">
    <property type="term" value="F:methyltransferase activity"/>
    <property type="evidence" value="ECO:0007669"/>
    <property type="project" value="InterPro"/>
</dbReference>